<dbReference type="FunFam" id="3.40.50.11980:FF:000001">
    <property type="entry name" value="ZC3H12A isoform 1"/>
    <property type="match status" value="1"/>
</dbReference>
<keyword evidence="5" id="KW-0255">Endonuclease</keyword>
<dbReference type="OrthoDB" id="392925at2759"/>
<feature type="region of interest" description="Disordered" evidence="11">
    <location>
        <begin position="523"/>
        <end position="548"/>
    </location>
</feature>
<comment type="cofactor">
    <cofactor evidence="1">
        <name>Mg(2+)</name>
        <dbReference type="ChEBI" id="CHEBI:18420"/>
    </cofactor>
</comment>
<dbReference type="InterPro" id="IPR000571">
    <property type="entry name" value="Znf_CCCH"/>
</dbReference>
<dbReference type="InterPro" id="IPR040546">
    <property type="entry name" value="Rege-1_UBA-like"/>
</dbReference>
<keyword evidence="6 10" id="KW-0863">Zinc-finger</keyword>
<dbReference type="GO" id="GO:0016787">
    <property type="term" value="F:hydrolase activity"/>
    <property type="evidence" value="ECO:0007669"/>
    <property type="project" value="UniProtKB-KW"/>
</dbReference>
<dbReference type="PANTHER" id="PTHR12876">
    <property type="entry name" value="N4BP1-RELATED"/>
    <property type="match status" value="1"/>
</dbReference>
<evidence type="ECO:0000256" key="8">
    <source>
        <dbReference type="ARBA" id="ARBA00022833"/>
    </source>
</evidence>
<organism evidence="13 14">
    <name type="scientific">Stylophora pistillata</name>
    <name type="common">Smooth cauliflower coral</name>
    <dbReference type="NCBI Taxonomy" id="50429"/>
    <lineage>
        <taxon>Eukaryota</taxon>
        <taxon>Metazoa</taxon>
        <taxon>Cnidaria</taxon>
        <taxon>Anthozoa</taxon>
        <taxon>Hexacorallia</taxon>
        <taxon>Scleractinia</taxon>
        <taxon>Astrocoeniina</taxon>
        <taxon>Pocilloporidae</taxon>
        <taxon>Stylophora</taxon>
    </lineage>
</organism>
<protein>
    <submittedName>
        <fullName evidence="13">Putative ribonuclease ZC3H12C</fullName>
    </submittedName>
</protein>
<dbReference type="AlphaFoldDB" id="A0A2B4SHU1"/>
<feature type="domain" description="C3H1-type" evidence="12">
    <location>
        <begin position="441"/>
        <end position="466"/>
    </location>
</feature>
<dbReference type="Proteomes" id="UP000225706">
    <property type="component" value="Unassembled WGS sequence"/>
</dbReference>
<evidence type="ECO:0000256" key="3">
    <source>
        <dbReference type="ARBA" id="ARBA00022722"/>
    </source>
</evidence>
<name>A0A2B4SHU1_STYPI</name>
<dbReference type="PANTHER" id="PTHR12876:SF35">
    <property type="entry name" value="LD08718P-RELATED"/>
    <property type="match status" value="1"/>
</dbReference>
<evidence type="ECO:0000256" key="10">
    <source>
        <dbReference type="PROSITE-ProRule" id="PRU00723"/>
    </source>
</evidence>
<comment type="similarity">
    <text evidence="2">Belongs to the ZC3H12 family.</text>
</comment>
<evidence type="ECO:0000256" key="11">
    <source>
        <dbReference type="SAM" id="MobiDB-lite"/>
    </source>
</evidence>
<dbReference type="GO" id="GO:0005634">
    <property type="term" value="C:nucleus"/>
    <property type="evidence" value="ECO:0007669"/>
    <property type="project" value="TreeGrafter"/>
</dbReference>
<dbReference type="InterPro" id="IPR021869">
    <property type="entry name" value="RNase_Zc3h12_NYN"/>
</dbReference>
<evidence type="ECO:0000259" key="12">
    <source>
        <dbReference type="PROSITE" id="PS50103"/>
    </source>
</evidence>
<feature type="region of interest" description="Disordered" evidence="11">
    <location>
        <begin position="466"/>
        <end position="485"/>
    </location>
</feature>
<keyword evidence="7" id="KW-0378">Hydrolase</keyword>
<dbReference type="CDD" id="cd09032">
    <property type="entry name" value="KH-I_N4BP1_like_rpt1"/>
    <property type="match status" value="1"/>
</dbReference>
<dbReference type="Pfam" id="PF18039">
    <property type="entry name" value="UBA_6"/>
    <property type="match status" value="1"/>
</dbReference>
<reference evidence="14" key="1">
    <citation type="journal article" date="2017" name="bioRxiv">
        <title>Comparative analysis of the genomes of Stylophora pistillata and Acropora digitifera provides evidence for extensive differences between species of corals.</title>
        <authorList>
            <person name="Voolstra C.R."/>
            <person name="Li Y."/>
            <person name="Liew Y.J."/>
            <person name="Baumgarten S."/>
            <person name="Zoccola D."/>
            <person name="Flot J.-F."/>
            <person name="Tambutte S."/>
            <person name="Allemand D."/>
            <person name="Aranda M."/>
        </authorList>
    </citation>
    <scope>NUCLEOTIDE SEQUENCE [LARGE SCALE GENOMIC DNA]</scope>
</reference>
<evidence type="ECO:0000256" key="5">
    <source>
        <dbReference type="ARBA" id="ARBA00022759"/>
    </source>
</evidence>
<dbReference type="InterPro" id="IPR051101">
    <property type="entry name" value="ZC3H12/N4BP1_RNase_Reg"/>
</dbReference>
<keyword evidence="4 10" id="KW-0479">Metal-binding</keyword>
<evidence type="ECO:0000256" key="9">
    <source>
        <dbReference type="ARBA" id="ARBA00022842"/>
    </source>
</evidence>
<evidence type="ECO:0000256" key="1">
    <source>
        <dbReference type="ARBA" id="ARBA00001946"/>
    </source>
</evidence>
<feature type="compositionally biased region" description="Polar residues" evidence="11">
    <location>
        <begin position="471"/>
        <end position="485"/>
    </location>
</feature>
<evidence type="ECO:0000256" key="7">
    <source>
        <dbReference type="ARBA" id="ARBA00022801"/>
    </source>
</evidence>
<evidence type="ECO:0000313" key="14">
    <source>
        <dbReference type="Proteomes" id="UP000225706"/>
    </source>
</evidence>
<dbReference type="Pfam" id="PF23050">
    <property type="entry name" value="KH_N4BP1_1st"/>
    <property type="match status" value="1"/>
</dbReference>
<dbReference type="GO" id="GO:0008270">
    <property type="term" value="F:zinc ion binding"/>
    <property type="evidence" value="ECO:0007669"/>
    <property type="project" value="UniProtKB-KW"/>
</dbReference>
<keyword evidence="3" id="KW-0540">Nuclease</keyword>
<feature type="compositionally biased region" description="Polar residues" evidence="11">
    <location>
        <begin position="538"/>
        <end position="548"/>
    </location>
</feature>
<dbReference type="GO" id="GO:0004521">
    <property type="term" value="F:RNA endonuclease activity"/>
    <property type="evidence" value="ECO:0007669"/>
    <property type="project" value="TreeGrafter"/>
</dbReference>
<keyword evidence="9" id="KW-0460">Magnesium</keyword>
<dbReference type="EMBL" id="LSMT01000083">
    <property type="protein sequence ID" value="PFX28430.1"/>
    <property type="molecule type" value="Genomic_DNA"/>
</dbReference>
<dbReference type="Gene3D" id="3.40.50.11980">
    <property type="match status" value="1"/>
</dbReference>
<accession>A0A2B4SHU1</accession>
<gene>
    <name evidence="13" type="primary">ZC3H12C</name>
    <name evidence="13" type="ORF">AWC38_SpisGene6861</name>
</gene>
<dbReference type="GO" id="GO:0036464">
    <property type="term" value="C:cytoplasmic ribonucleoprotein granule"/>
    <property type="evidence" value="ECO:0007669"/>
    <property type="project" value="TreeGrafter"/>
</dbReference>
<evidence type="ECO:0000256" key="4">
    <source>
        <dbReference type="ARBA" id="ARBA00022723"/>
    </source>
</evidence>
<comment type="caution">
    <text evidence="13">The sequence shown here is derived from an EMBL/GenBank/DDBJ whole genome shotgun (WGS) entry which is preliminary data.</text>
</comment>
<evidence type="ECO:0000313" key="13">
    <source>
        <dbReference type="EMBL" id="PFX28430.1"/>
    </source>
</evidence>
<feature type="zinc finger region" description="C3H1-type" evidence="10">
    <location>
        <begin position="441"/>
        <end position="466"/>
    </location>
</feature>
<dbReference type="PROSITE" id="PS50103">
    <property type="entry name" value="ZF_C3H1"/>
    <property type="match status" value="1"/>
</dbReference>
<keyword evidence="8 10" id="KW-0862">Zinc</keyword>
<keyword evidence="14" id="KW-1185">Reference proteome</keyword>
<evidence type="ECO:0000256" key="6">
    <source>
        <dbReference type="ARBA" id="ARBA00022771"/>
    </source>
</evidence>
<evidence type="ECO:0000256" key="2">
    <source>
        <dbReference type="ARBA" id="ARBA00010922"/>
    </source>
</evidence>
<sequence length="698" mass="78591">MNKHEPIEFVVCQEKIPLLEENITKIGSLFNVDVTLKANDPTSRQRWICLKGNDANLQKKAQTYIKSLCSTSKHPIEAPVGLCEKLKSGHLGKEVERLSGAVLSCNDNTVYIQSDDNLVTALAVSEIERHIANFNKEDKIDVASSKCDPTAVPDAVNIPERSTSVATDIPPSMREFAYKLNYTDKEIDAVIKTFGTEININQLLQELLKNTASAQQLGTAPEDTTLLPGYVRGNCVAPPLQPTETRRTLLARGAPATPPRRPEYHYVPEHIRKVPSDNLRPIVIDGSNVAMSHGNQRMFSCRGIKICVEYFQRRGHTDITVFVPMWRMEECRQDSPIMNQEVLDELFSLSILKLTPSRSHGNRRIVCYDDKYTVDLADQNGGIIVSNDNFRDLLEENPRWKETIEQRTLMYTFVGDRFMPPDDPLGRRGPSLDDFLRRGSATHPKICPYLKNCTFGNRCKYYHPEKDTERQQGGTSIRTSSEITEHQTNGVGELNIATQTPVISSTQRCNRHILSESRVSFQSRVDNHPGRPGDIVSRGSSARGVTSNEHNHINGCGEPLYPHGFYGGNVYADYHHSVVPDYAPPMFPPDMNQFPPLAAPWASSPYTTPAQYAPSPPMGYPHGHATYVYFEPPPPLREPRKGNVGDQIDGNSEQNSLSKEEYQMLKDICDDENKLTRILRDNPRERDINRLAHLLFEN</sequence>
<proteinExistence type="inferred from homology"/>
<dbReference type="Pfam" id="PF11977">
    <property type="entry name" value="RNase_Zc3h12a"/>
    <property type="match status" value="1"/>
</dbReference>
<dbReference type="InterPro" id="IPR056629">
    <property type="entry name" value="KH_N4BP1_1st"/>
</dbReference>
<dbReference type="GO" id="GO:0003729">
    <property type="term" value="F:mRNA binding"/>
    <property type="evidence" value="ECO:0007669"/>
    <property type="project" value="TreeGrafter"/>
</dbReference>